<evidence type="ECO:0000313" key="3">
    <source>
        <dbReference type="EMBL" id="TSK04699.1"/>
    </source>
</evidence>
<reference evidence="3 4" key="1">
    <citation type="submission" date="2019-07" db="EMBL/GenBank/DDBJ databases">
        <title>Gilliamella genomes.</title>
        <authorList>
            <person name="Zheng H."/>
        </authorList>
    </citation>
    <scope>NUCLEOTIDE SEQUENCE [LARGE SCALE GENOMIC DNA]</scope>
    <source>
        <strain evidence="3 4">W8127</strain>
    </source>
</reference>
<evidence type="ECO:0000256" key="2">
    <source>
        <dbReference type="SAM" id="Coils"/>
    </source>
</evidence>
<dbReference type="InterPro" id="IPR007157">
    <property type="entry name" value="PspA_VIPP1"/>
</dbReference>
<sequence>MAIFKKLVTALRGGINEAGEAIIDTQALRILDQEIRDADSELKQAKESLANILAQQKLADKVVKETQSKIDEYESYAIKALESGNEELALEVSEKIGFLESELENNKQQATYFAETVKSLRQSISQTEINIRNLKQQVDIVKATESVQKAQSAVAQRYGGSTAKLQTALDSLDRIKKRQEKNSAVIEAKNELAKLENQSTLDSKLEAAGIKSGNQNAAAILARLKEKQENQTI</sequence>
<dbReference type="Proteomes" id="UP000319483">
    <property type="component" value="Unassembled WGS sequence"/>
</dbReference>
<evidence type="ECO:0000256" key="1">
    <source>
        <dbReference type="ARBA" id="ARBA00043985"/>
    </source>
</evidence>
<keyword evidence="2" id="KW-0175">Coiled coil</keyword>
<gene>
    <name evidence="3" type="ORF">FPQ15_02455</name>
</gene>
<organism evidence="3 4">
    <name type="scientific">Gilliamella apicola</name>
    <dbReference type="NCBI Taxonomy" id="1196095"/>
    <lineage>
        <taxon>Bacteria</taxon>
        <taxon>Pseudomonadati</taxon>
        <taxon>Pseudomonadota</taxon>
        <taxon>Gammaproteobacteria</taxon>
        <taxon>Orbales</taxon>
        <taxon>Orbaceae</taxon>
        <taxon>Gilliamella</taxon>
    </lineage>
</organism>
<dbReference type="Pfam" id="PF04012">
    <property type="entry name" value="PspA_IM30"/>
    <property type="match status" value="1"/>
</dbReference>
<name>A0A556SU89_9GAMM</name>
<dbReference type="RefSeq" id="WP_086351434.1">
    <property type="nucleotide sequence ID" value="NZ_CAMLBV010000012.1"/>
</dbReference>
<dbReference type="AlphaFoldDB" id="A0A556SU89"/>
<comment type="similarity">
    <text evidence="1">Belongs to the PspA/Vipp/IM30 family.</text>
</comment>
<protein>
    <submittedName>
        <fullName evidence="3">PspA/IM30 family protein</fullName>
    </submittedName>
</protein>
<dbReference type="PANTHER" id="PTHR31088:SF9">
    <property type="entry name" value="PHAGE SHOCK PROTEIN A"/>
    <property type="match status" value="1"/>
</dbReference>
<feature type="coiled-coil region" evidence="2">
    <location>
        <begin position="28"/>
        <end position="55"/>
    </location>
</feature>
<evidence type="ECO:0000313" key="4">
    <source>
        <dbReference type="Proteomes" id="UP000319483"/>
    </source>
</evidence>
<comment type="caution">
    <text evidence="3">The sequence shown here is derived from an EMBL/GenBank/DDBJ whole genome shotgun (WGS) entry which is preliminary data.</text>
</comment>
<dbReference type="PANTHER" id="PTHR31088">
    <property type="entry name" value="MEMBRANE-ASSOCIATED PROTEIN VIPP1, CHLOROPLASTIC"/>
    <property type="match status" value="1"/>
</dbReference>
<proteinExistence type="inferred from homology"/>
<feature type="coiled-coil region" evidence="2">
    <location>
        <begin position="117"/>
        <end position="144"/>
    </location>
</feature>
<dbReference type="EMBL" id="VMHM01000003">
    <property type="protein sequence ID" value="TSK04699.1"/>
    <property type="molecule type" value="Genomic_DNA"/>
</dbReference>
<accession>A0A556SU89</accession>